<dbReference type="Pfam" id="PF00833">
    <property type="entry name" value="Ribosomal_S17e"/>
    <property type="match status" value="1"/>
</dbReference>
<keyword evidence="2" id="KW-0689">Ribosomal protein</keyword>
<evidence type="ECO:0000256" key="2">
    <source>
        <dbReference type="ARBA" id="ARBA00022980"/>
    </source>
</evidence>
<dbReference type="AlphaFoldDB" id="A0A9X9Q0R3"/>
<dbReference type="PANTHER" id="PTHR10732">
    <property type="entry name" value="40S RIBOSOMAL PROTEIN S17"/>
    <property type="match status" value="1"/>
</dbReference>
<gene>
    <name evidence="5" type="ORF">BN2614_LOCUS1</name>
</gene>
<dbReference type="GO" id="GO:1990904">
    <property type="term" value="C:ribonucleoprotein complex"/>
    <property type="evidence" value="ECO:0007669"/>
    <property type="project" value="UniProtKB-KW"/>
</dbReference>
<keyword evidence="3" id="KW-0687">Ribonucleoprotein</keyword>
<dbReference type="InterPro" id="IPR036401">
    <property type="entry name" value="Ribosomal_eS17_sf"/>
</dbReference>
<dbReference type="GO" id="GO:0005840">
    <property type="term" value="C:ribosome"/>
    <property type="evidence" value="ECO:0007669"/>
    <property type="project" value="UniProtKB-KW"/>
</dbReference>
<accession>A0A9X9Q0R3</accession>
<dbReference type="GO" id="GO:0006412">
    <property type="term" value="P:translation"/>
    <property type="evidence" value="ECO:0007669"/>
    <property type="project" value="InterPro"/>
</dbReference>
<evidence type="ECO:0000256" key="3">
    <source>
        <dbReference type="ARBA" id="ARBA00023274"/>
    </source>
</evidence>
<comment type="caution">
    <text evidence="5">The sequence shown here is derived from an EMBL/GenBank/DDBJ whole genome shotgun (WGS) entry which is preliminary data.</text>
</comment>
<keyword evidence="6" id="KW-1185">Reference proteome</keyword>
<comment type="similarity">
    <text evidence="1">Belongs to the eukaryotic ribosomal protein eS17 family.</text>
</comment>
<evidence type="ECO:0008006" key="7">
    <source>
        <dbReference type="Google" id="ProtNLM"/>
    </source>
</evidence>
<proteinExistence type="inferred from homology"/>
<dbReference type="PANTHER" id="PTHR10732:SF10">
    <property type="entry name" value="40S RIBOSOMAL PROTEIN S17"/>
    <property type="match status" value="1"/>
</dbReference>
<dbReference type="InterPro" id="IPR001210">
    <property type="entry name" value="Ribosomal_eS17"/>
</dbReference>
<dbReference type="Proteomes" id="UP000269945">
    <property type="component" value="Unassembled WGS sequence"/>
</dbReference>
<evidence type="ECO:0000313" key="6">
    <source>
        <dbReference type="Proteomes" id="UP000269945"/>
    </source>
</evidence>
<dbReference type="EMBL" id="CYRY02014405">
    <property type="protein sequence ID" value="VCW84491.1"/>
    <property type="molecule type" value="Genomic_DNA"/>
</dbReference>
<dbReference type="SUPFAM" id="SSF116820">
    <property type="entry name" value="Rps17e-like"/>
    <property type="match status" value="1"/>
</dbReference>
<protein>
    <recommendedName>
        <fullName evidence="7">40S ribosomal protein S17</fullName>
    </recommendedName>
</protein>
<evidence type="ECO:0000313" key="5">
    <source>
        <dbReference type="EMBL" id="VCW84491.1"/>
    </source>
</evidence>
<dbReference type="Gene3D" id="1.10.60.20">
    <property type="entry name" value="Ribosomal protein S17e-like"/>
    <property type="match status" value="1"/>
</dbReference>
<dbReference type="GO" id="GO:0003735">
    <property type="term" value="F:structural constituent of ribosome"/>
    <property type="evidence" value="ECO:0007669"/>
    <property type="project" value="InterPro"/>
</dbReference>
<name>A0A9X9Q0R3_GULGU</name>
<sequence length="74" mass="8323">MKKAAWAITEKYYTRLGHDFHTNTHVCKEITIKPSEELCSRIAGSITHLMKRIQGGPGDRNLQQAAGGGERKER</sequence>
<evidence type="ECO:0000256" key="1">
    <source>
        <dbReference type="ARBA" id="ARBA00010444"/>
    </source>
</evidence>
<organism evidence="5 6">
    <name type="scientific">Gulo gulo</name>
    <name type="common">Wolverine</name>
    <name type="synonym">Gluton</name>
    <dbReference type="NCBI Taxonomy" id="48420"/>
    <lineage>
        <taxon>Eukaryota</taxon>
        <taxon>Metazoa</taxon>
        <taxon>Chordata</taxon>
        <taxon>Craniata</taxon>
        <taxon>Vertebrata</taxon>
        <taxon>Euteleostomi</taxon>
        <taxon>Mammalia</taxon>
        <taxon>Eutheria</taxon>
        <taxon>Laurasiatheria</taxon>
        <taxon>Carnivora</taxon>
        <taxon>Caniformia</taxon>
        <taxon>Musteloidea</taxon>
        <taxon>Mustelidae</taxon>
        <taxon>Guloninae</taxon>
        <taxon>Gulo</taxon>
    </lineage>
</organism>
<evidence type="ECO:0000256" key="4">
    <source>
        <dbReference type="SAM" id="MobiDB-lite"/>
    </source>
</evidence>
<feature type="region of interest" description="Disordered" evidence="4">
    <location>
        <begin position="51"/>
        <end position="74"/>
    </location>
</feature>
<reference evidence="5 6" key="1">
    <citation type="submission" date="2018-10" db="EMBL/GenBank/DDBJ databases">
        <authorList>
            <person name="Ekblom R."/>
            <person name="Jareborg N."/>
        </authorList>
    </citation>
    <scope>NUCLEOTIDE SEQUENCE [LARGE SCALE GENOMIC DNA]</scope>
    <source>
        <tissue evidence="5">Muscle</tissue>
    </source>
</reference>